<dbReference type="AlphaFoldDB" id="A0AA86TIJ5"/>
<gene>
    <name evidence="1" type="ORF">HINF_LOCUS4637</name>
    <name evidence="2" type="ORF">HINF_LOCUS69218</name>
</gene>
<keyword evidence="3" id="KW-1185">Reference proteome</keyword>
<name>A0AA86TIJ5_9EUKA</name>
<dbReference type="EMBL" id="CAXDID020000501">
    <property type="protein sequence ID" value="CAL6097668.1"/>
    <property type="molecule type" value="Genomic_DNA"/>
</dbReference>
<evidence type="ECO:0000313" key="3">
    <source>
        <dbReference type="Proteomes" id="UP001642409"/>
    </source>
</evidence>
<comment type="caution">
    <text evidence="1">The sequence shown here is derived from an EMBL/GenBank/DDBJ whole genome shotgun (WGS) entry which is preliminary data.</text>
</comment>
<protein>
    <submittedName>
        <fullName evidence="2">Hypothetical_protein</fullName>
    </submittedName>
</protein>
<accession>A0AA86TIJ5</accession>
<evidence type="ECO:0000313" key="2">
    <source>
        <dbReference type="EMBL" id="CAL6097668.1"/>
    </source>
</evidence>
<evidence type="ECO:0000313" key="1">
    <source>
        <dbReference type="EMBL" id="CAI9916992.1"/>
    </source>
</evidence>
<organism evidence="1">
    <name type="scientific">Hexamita inflata</name>
    <dbReference type="NCBI Taxonomy" id="28002"/>
    <lineage>
        <taxon>Eukaryota</taxon>
        <taxon>Metamonada</taxon>
        <taxon>Diplomonadida</taxon>
        <taxon>Hexamitidae</taxon>
        <taxon>Hexamitinae</taxon>
        <taxon>Hexamita</taxon>
    </lineage>
</organism>
<dbReference type="EMBL" id="CATOUU010000117">
    <property type="protein sequence ID" value="CAI9916992.1"/>
    <property type="molecule type" value="Genomic_DNA"/>
</dbReference>
<proteinExistence type="predicted"/>
<dbReference type="Proteomes" id="UP001642409">
    <property type="component" value="Unassembled WGS sequence"/>
</dbReference>
<sequence>MQFQLNVKIPVPKNIQNHIKYDSVKKNVMFNQSQVEDVLFDITENSESDDCLRCQEQNLLQASELPSFNSSISQSICWDTSSRQDIVLYTYASNTKQRALIKIITQIISFDQAPSESEDEMFAFMFSNVE</sequence>
<reference evidence="2 3" key="2">
    <citation type="submission" date="2024-07" db="EMBL/GenBank/DDBJ databases">
        <authorList>
            <person name="Akdeniz Z."/>
        </authorList>
    </citation>
    <scope>NUCLEOTIDE SEQUENCE [LARGE SCALE GENOMIC DNA]</scope>
</reference>
<reference evidence="1" key="1">
    <citation type="submission" date="2023-06" db="EMBL/GenBank/DDBJ databases">
        <authorList>
            <person name="Kurt Z."/>
        </authorList>
    </citation>
    <scope>NUCLEOTIDE SEQUENCE</scope>
</reference>